<dbReference type="RefSeq" id="WP_156956986.1">
    <property type="nucleotide sequence ID" value="NZ_BSOO01000003.1"/>
</dbReference>
<comment type="caution">
    <text evidence="2">The sequence shown here is derived from an EMBL/GenBank/DDBJ whole genome shotgun (WGS) entry which is preliminary data.</text>
</comment>
<dbReference type="SUPFAM" id="SSF54909">
    <property type="entry name" value="Dimeric alpha+beta barrel"/>
    <property type="match status" value="1"/>
</dbReference>
<gene>
    <name evidence="2" type="ORF">GCM10007925_04550</name>
</gene>
<feature type="domain" description="HTH LytTR-type" evidence="1">
    <location>
        <begin position="102"/>
        <end position="198"/>
    </location>
</feature>
<reference evidence="3" key="1">
    <citation type="journal article" date="2019" name="Int. J. Syst. Evol. Microbiol.">
        <title>The Global Catalogue of Microorganisms (GCM) 10K type strain sequencing project: providing services to taxonomists for standard genome sequencing and annotation.</title>
        <authorList>
            <consortium name="The Broad Institute Genomics Platform"/>
            <consortium name="The Broad Institute Genome Sequencing Center for Infectious Disease"/>
            <person name="Wu L."/>
            <person name="Ma J."/>
        </authorList>
    </citation>
    <scope>NUCLEOTIDE SEQUENCE [LARGE SCALE GENOMIC DNA]</scope>
    <source>
        <strain evidence="3">NBRC 102146</strain>
    </source>
</reference>
<evidence type="ECO:0000313" key="3">
    <source>
        <dbReference type="Proteomes" id="UP001156703"/>
    </source>
</evidence>
<sequence>MPELDVVVCLAFDHRAPADGLASFKACIARCQQVKSATEVSGTFDLIVEAHCESLPQYMEEMERLRPMFATYATRVESSFVSRKMERRHEQRDTGLWLPCSDGRRRIEIHRIDKVCAEGDYMRVHVGPWNCLVHQTLAHMAEQLTEPDFLKLNRSCLVRVDFIDRLIHEGRRWRARLSDGTEVRVAQSNVHHVLHATSHESSIPRHDPSKEDELTIFLA</sequence>
<organism evidence="2 3">
    <name type="scientific">Sphingomonas astaxanthinifaciens DSM 22298</name>
    <dbReference type="NCBI Taxonomy" id="1123267"/>
    <lineage>
        <taxon>Bacteria</taxon>
        <taxon>Pseudomonadati</taxon>
        <taxon>Pseudomonadota</taxon>
        <taxon>Alphaproteobacteria</taxon>
        <taxon>Sphingomonadales</taxon>
        <taxon>Sphingomonadaceae</taxon>
        <taxon>Sphingomonas</taxon>
    </lineage>
</organism>
<dbReference type="SMART" id="SM00850">
    <property type="entry name" value="LytTR"/>
    <property type="match status" value="1"/>
</dbReference>
<keyword evidence="3" id="KW-1185">Reference proteome</keyword>
<dbReference type="EMBL" id="BSOO01000003">
    <property type="protein sequence ID" value="GLR46744.1"/>
    <property type="molecule type" value="Genomic_DNA"/>
</dbReference>
<dbReference type="Gene3D" id="2.40.50.1020">
    <property type="entry name" value="LytTr DNA-binding domain"/>
    <property type="match status" value="1"/>
</dbReference>
<proteinExistence type="predicted"/>
<accession>A0ABQ5Z472</accession>
<name>A0ABQ5Z472_9SPHN</name>
<evidence type="ECO:0000313" key="2">
    <source>
        <dbReference type="EMBL" id="GLR46744.1"/>
    </source>
</evidence>
<evidence type="ECO:0000259" key="1">
    <source>
        <dbReference type="SMART" id="SM00850"/>
    </source>
</evidence>
<dbReference type="Gene3D" id="3.30.70.920">
    <property type="match status" value="1"/>
</dbReference>
<dbReference type="InterPro" id="IPR007492">
    <property type="entry name" value="LytTR_DNA-bd_dom"/>
</dbReference>
<dbReference type="Proteomes" id="UP001156703">
    <property type="component" value="Unassembled WGS sequence"/>
</dbReference>
<dbReference type="Pfam" id="PF04397">
    <property type="entry name" value="LytTR"/>
    <property type="match status" value="1"/>
</dbReference>
<protein>
    <recommendedName>
        <fullName evidence="1">HTH LytTR-type domain-containing protein</fullName>
    </recommendedName>
</protein>
<dbReference type="InterPro" id="IPR011008">
    <property type="entry name" value="Dimeric_a/b-barrel"/>
</dbReference>